<feature type="domain" description="Aminotransferase class I/classII large" evidence="7">
    <location>
        <begin position="16"/>
        <end position="372"/>
    </location>
</feature>
<dbReference type="PANTHER" id="PTHR46383">
    <property type="entry name" value="ASPARTATE AMINOTRANSFERASE"/>
    <property type="match status" value="1"/>
</dbReference>
<proteinExistence type="inferred from homology"/>
<evidence type="ECO:0000313" key="8">
    <source>
        <dbReference type="EMBL" id="NMP21662.1"/>
    </source>
</evidence>
<comment type="similarity">
    <text evidence="2 6">Belongs to the class-I pyridoxal-phosphate-dependent aminotransferase family.</text>
</comment>
<name>A0A7Y0Q1P0_9FIRM</name>
<sequence length="379" mass="41265">MTLDAKTKALIGQGQDVVNLTAGEPDFDTPEHIRLAAADAMNRGETRYTPVGGTPRLKQAAAERLKLDTGIDYAPDQVLVSAGAKHSLYNAVMSLVNPGDGVLLPVPYWVTYPEQIRLAGGLIEWVPIAPAHKDELTVEDLERAVSKKSRGLILNSPSNPSGAVIGRGHLEEIAAFCRERDLWVISDEIYMRLVYDGVEAVSIASFPGMMERTIVINGVSKAYAMTGWRIGYAAGPRSVIQAMANLQSQSTSNPTSISQAAALAALTGPQEPVEEMRREFDRRRRYAVSRIQTIKGLEVNDPKGAFYLWVNMEPLVGRTIAGRTITNADDLALAWLEEAGVSVVPGSGFGVANYFRMSYATSMERLAEGLDRMERLLGE</sequence>
<dbReference type="Gene3D" id="3.40.640.10">
    <property type="entry name" value="Type I PLP-dependent aspartate aminotransferase-like (Major domain)"/>
    <property type="match status" value="1"/>
</dbReference>
<dbReference type="InterPro" id="IPR004839">
    <property type="entry name" value="Aminotransferase_I/II_large"/>
</dbReference>
<dbReference type="Gene3D" id="3.90.1150.10">
    <property type="entry name" value="Aspartate Aminotransferase, domain 1"/>
    <property type="match status" value="1"/>
</dbReference>
<dbReference type="SUPFAM" id="SSF53383">
    <property type="entry name" value="PLP-dependent transferases"/>
    <property type="match status" value="1"/>
</dbReference>
<dbReference type="EC" id="2.6.1.-" evidence="6"/>
<gene>
    <name evidence="8" type="ORF">HIJ39_04740</name>
</gene>
<dbReference type="PRINTS" id="PR00753">
    <property type="entry name" value="ACCSYNTHASE"/>
</dbReference>
<dbReference type="FunFam" id="3.40.640.10:FF:000033">
    <property type="entry name" value="Aspartate aminotransferase"/>
    <property type="match status" value="1"/>
</dbReference>
<dbReference type="PANTHER" id="PTHR46383:SF1">
    <property type="entry name" value="ASPARTATE AMINOTRANSFERASE"/>
    <property type="match status" value="1"/>
</dbReference>
<dbReference type="InterPro" id="IPR015421">
    <property type="entry name" value="PyrdxlP-dep_Trfase_major"/>
</dbReference>
<reference evidence="8 9" key="1">
    <citation type="submission" date="2020-04" db="EMBL/GenBank/DDBJ databases">
        <authorList>
            <person name="Zhang R."/>
            <person name="Schippers A."/>
        </authorList>
    </citation>
    <scope>NUCLEOTIDE SEQUENCE [LARGE SCALE GENOMIC DNA]</scope>
    <source>
        <strain evidence="8 9">DSM 109850</strain>
    </source>
</reference>
<dbReference type="InterPro" id="IPR004838">
    <property type="entry name" value="NHTrfase_class1_PyrdxlP-BS"/>
</dbReference>
<comment type="caution">
    <text evidence="8">The sequence shown here is derived from an EMBL/GenBank/DDBJ whole genome shotgun (WGS) entry which is preliminary data.</text>
</comment>
<organism evidence="8 9">
    <name type="scientific">Sulfobacillus harzensis</name>
    <dbReference type="NCBI Taxonomy" id="2729629"/>
    <lineage>
        <taxon>Bacteria</taxon>
        <taxon>Bacillati</taxon>
        <taxon>Bacillota</taxon>
        <taxon>Clostridia</taxon>
        <taxon>Eubacteriales</taxon>
        <taxon>Clostridiales Family XVII. Incertae Sedis</taxon>
        <taxon>Sulfobacillus</taxon>
    </lineage>
</organism>
<dbReference type="GO" id="GO:0030170">
    <property type="term" value="F:pyridoxal phosphate binding"/>
    <property type="evidence" value="ECO:0007669"/>
    <property type="project" value="InterPro"/>
</dbReference>
<protein>
    <recommendedName>
        <fullName evidence="6">Aminotransferase</fullName>
        <ecNumber evidence="6">2.6.1.-</ecNumber>
    </recommendedName>
</protein>
<dbReference type="InterPro" id="IPR015422">
    <property type="entry name" value="PyrdxlP-dep_Trfase_small"/>
</dbReference>
<dbReference type="InterPro" id="IPR015424">
    <property type="entry name" value="PyrdxlP-dep_Trfase"/>
</dbReference>
<evidence type="ECO:0000256" key="5">
    <source>
        <dbReference type="ARBA" id="ARBA00022898"/>
    </source>
</evidence>
<dbReference type="PROSITE" id="PS00105">
    <property type="entry name" value="AA_TRANSFER_CLASS_1"/>
    <property type="match status" value="1"/>
</dbReference>
<comment type="cofactor">
    <cofactor evidence="1 6">
        <name>pyridoxal 5'-phosphate</name>
        <dbReference type="ChEBI" id="CHEBI:597326"/>
    </cofactor>
</comment>
<evidence type="ECO:0000256" key="4">
    <source>
        <dbReference type="ARBA" id="ARBA00022679"/>
    </source>
</evidence>
<evidence type="ECO:0000259" key="7">
    <source>
        <dbReference type="Pfam" id="PF00155"/>
    </source>
</evidence>
<keyword evidence="5" id="KW-0663">Pyridoxal phosphate</keyword>
<keyword evidence="4 6" id="KW-0808">Transferase</keyword>
<evidence type="ECO:0000256" key="6">
    <source>
        <dbReference type="RuleBase" id="RU000481"/>
    </source>
</evidence>
<evidence type="ECO:0000256" key="2">
    <source>
        <dbReference type="ARBA" id="ARBA00007441"/>
    </source>
</evidence>
<evidence type="ECO:0000256" key="3">
    <source>
        <dbReference type="ARBA" id="ARBA00022576"/>
    </source>
</evidence>
<dbReference type="Pfam" id="PF00155">
    <property type="entry name" value="Aminotran_1_2"/>
    <property type="match status" value="1"/>
</dbReference>
<dbReference type="EMBL" id="JABBVZ010000010">
    <property type="protein sequence ID" value="NMP21662.1"/>
    <property type="molecule type" value="Genomic_DNA"/>
</dbReference>
<dbReference type="InterPro" id="IPR050596">
    <property type="entry name" value="AspAT/PAT-like"/>
</dbReference>
<dbReference type="CDD" id="cd00609">
    <property type="entry name" value="AAT_like"/>
    <property type="match status" value="1"/>
</dbReference>
<dbReference type="GO" id="GO:0006520">
    <property type="term" value="P:amino acid metabolic process"/>
    <property type="evidence" value="ECO:0007669"/>
    <property type="project" value="InterPro"/>
</dbReference>
<evidence type="ECO:0000313" key="9">
    <source>
        <dbReference type="Proteomes" id="UP000533476"/>
    </source>
</evidence>
<evidence type="ECO:0000256" key="1">
    <source>
        <dbReference type="ARBA" id="ARBA00001933"/>
    </source>
</evidence>
<dbReference type="Proteomes" id="UP000533476">
    <property type="component" value="Unassembled WGS sequence"/>
</dbReference>
<dbReference type="GO" id="GO:0008483">
    <property type="term" value="F:transaminase activity"/>
    <property type="evidence" value="ECO:0007669"/>
    <property type="project" value="UniProtKB-KW"/>
</dbReference>
<accession>A0A7Y0Q1P0</accession>
<dbReference type="AlphaFoldDB" id="A0A7Y0Q1P0"/>
<keyword evidence="3 6" id="KW-0032">Aminotransferase</keyword>
<keyword evidence="9" id="KW-1185">Reference proteome</keyword>